<dbReference type="InterPro" id="IPR027417">
    <property type="entry name" value="P-loop_NTPase"/>
</dbReference>
<feature type="region of interest" description="Disordered" evidence="5">
    <location>
        <begin position="1"/>
        <end position="52"/>
    </location>
</feature>
<keyword evidence="2" id="KW-0813">Transport</keyword>
<feature type="compositionally biased region" description="Low complexity" evidence="5">
    <location>
        <begin position="1"/>
        <end position="10"/>
    </location>
</feature>
<comment type="similarity">
    <text evidence="1">Belongs to the ABC transporter superfamily.</text>
</comment>
<dbReference type="EMBL" id="SSSM01000004">
    <property type="protein sequence ID" value="THG31094.1"/>
    <property type="molecule type" value="Genomic_DNA"/>
</dbReference>
<keyword evidence="9" id="KW-1185">Reference proteome</keyword>
<dbReference type="InterPro" id="IPR050319">
    <property type="entry name" value="ABC_transp_ATP-bind"/>
</dbReference>
<dbReference type="PANTHER" id="PTHR43776:SF7">
    <property type="entry name" value="D,D-DIPEPTIDE TRANSPORT ATP-BINDING PROTEIN DDPF-RELATED"/>
    <property type="match status" value="1"/>
</dbReference>
<protein>
    <submittedName>
        <fullName evidence="7">ABC transporter ATP-binding protein</fullName>
    </submittedName>
</protein>
<dbReference type="GO" id="GO:0016887">
    <property type="term" value="F:ATP hydrolysis activity"/>
    <property type="evidence" value="ECO:0007669"/>
    <property type="project" value="InterPro"/>
</dbReference>
<dbReference type="SMART" id="SM00382">
    <property type="entry name" value="AAA"/>
    <property type="match status" value="1"/>
</dbReference>
<dbReference type="GO" id="GO:0005524">
    <property type="term" value="F:ATP binding"/>
    <property type="evidence" value="ECO:0007669"/>
    <property type="project" value="UniProtKB-KW"/>
</dbReference>
<organism evidence="7 9">
    <name type="scientific">Naasia lichenicola</name>
    <dbReference type="NCBI Taxonomy" id="2565933"/>
    <lineage>
        <taxon>Bacteria</taxon>
        <taxon>Bacillati</taxon>
        <taxon>Actinomycetota</taxon>
        <taxon>Actinomycetes</taxon>
        <taxon>Micrococcales</taxon>
        <taxon>Microbacteriaceae</taxon>
        <taxon>Naasia</taxon>
    </lineage>
</organism>
<sequence>MAQPGRAGHPAARRPRPVERREPARIGSRRRSGGGTVTDRGNGSASSPGNQLLRVEGLSKTFYTGGPPWARRRVHALDDVSITVEKGQTLGIVGESGSGKSTLGRCILGLTKPDSGRVVFDGQDIAGLGPRALSSVRRRVQPVFQDPYGSLDPRWTVGRSVRESLDSYRIGTPADRDRRVLDLFDRVGLNPDFASRLPGSLSGGQRQRVGIAAALASEPDLIIADEPVSALDVSVQAQILNLFMDLQNDLGVASVFITHDLGVVEHVSDRIAVLYHGVVVETGDVDQVMRRPTHDYTRTLLAAIPIAAPAPTPEN</sequence>
<dbReference type="PROSITE" id="PS50893">
    <property type="entry name" value="ABC_TRANSPORTER_2"/>
    <property type="match status" value="1"/>
</dbReference>
<dbReference type="Proteomes" id="UP000309133">
    <property type="component" value="Unassembled WGS sequence"/>
</dbReference>
<dbReference type="Gene3D" id="3.40.50.300">
    <property type="entry name" value="P-loop containing nucleotide triphosphate hydrolases"/>
    <property type="match status" value="1"/>
</dbReference>
<dbReference type="InterPro" id="IPR003593">
    <property type="entry name" value="AAA+_ATPase"/>
</dbReference>
<evidence type="ECO:0000256" key="3">
    <source>
        <dbReference type="ARBA" id="ARBA00022741"/>
    </source>
</evidence>
<keyword evidence="4 7" id="KW-0067">ATP-binding</keyword>
<evidence type="ECO:0000313" key="7">
    <source>
        <dbReference type="EMBL" id="THG31094.1"/>
    </source>
</evidence>
<keyword evidence="3" id="KW-0547">Nucleotide-binding</keyword>
<dbReference type="CDD" id="cd03257">
    <property type="entry name" value="ABC_NikE_OppD_transporters"/>
    <property type="match status" value="1"/>
</dbReference>
<dbReference type="InterPro" id="IPR003439">
    <property type="entry name" value="ABC_transporter-like_ATP-bd"/>
</dbReference>
<dbReference type="Pfam" id="PF00005">
    <property type="entry name" value="ABC_tran"/>
    <property type="match status" value="1"/>
</dbReference>
<evidence type="ECO:0000256" key="1">
    <source>
        <dbReference type="ARBA" id="ARBA00005417"/>
    </source>
</evidence>
<evidence type="ECO:0000256" key="4">
    <source>
        <dbReference type="ARBA" id="ARBA00022840"/>
    </source>
</evidence>
<reference evidence="7 9" key="1">
    <citation type="submission" date="2019-04" db="EMBL/GenBank/DDBJ databases">
        <authorList>
            <person name="Jiang L."/>
        </authorList>
    </citation>
    <scope>NUCLEOTIDE SEQUENCE [LARGE SCALE GENOMIC DNA]</scope>
    <source>
        <strain evidence="7 9">YIM 131853</strain>
    </source>
</reference>
<evidence type="ECO:0000256" key="2">
    <source>
        <dbReference type="ARBA" id="ARBA00022448"/>
    </source>
</evidence>
<evidence type="ECO:0000256" key="5">
    <source>
        <dbReference type="SAM" id="MobiDB-lite"/>
    </source>
</evidence>
<name>A0A4S4FLX7_9MICO</name>
<feature type="domain" description="ABC transporter" evidence="6">
    <location>
        <begin position="53"/>
        <end position="301"/>
    </location>
</feature>
<dbReference type="AlphaFoldDB" id="A0A4S4FLX7"/>
<dbReference type="PANTHER" id="PTHR43776">
    <property type="entry name" value="TRANSPORT ATP-BINDING PROTEIN"/>
    <property type="match status" value="1"/>
</dbReference>
<evidence type="ECO:0000259" key="6">
    <source>
        <dbReference type="PROSITE" id="PS50893"/>
    </source>
</evidence>
<dbReference type="GO" id="GO:0055085">
    <property type="term" value="P:transmembrane transport"/>
    <property type="evidence" value="ECO:0007669"/>
    <property type="project" value="UniProtKB-ARBA"/>
</dbReference>
<dbReference type="SUPFAM" id="SSF52540">
    <property type="entry name" value="P-loop containing nucleoside triphosphate hydrolases"/>
    <property type="match status" value="1"/>
</dbReference>
<dbReference type="InterPro" id="IPR017871">
    <property type="entry name" value="ABC_transporter-like_CS"/>
</dbReference>
<proteinExistence type="inferred from homology"/>
<evidence type="ECO:0000313" key="8">
    <source>
        <dbReference type="EMBL" id="THG32081.1"/>
    </source>
</evidence>
<dbReference type="EMBL" id="SSSM01000003">
    <property type="protein sequence ID" value="THG32081.1"/>
    <property type="molecule type" value="Genomic_DNA"/>
</dbReference>
<gene>
    <name evidence="8" type="ORF">E6C64_07505</name>
    <name evidence="7" type="ORF">E6C64_08360</name>
</gene>
<accession>A0A4S4FLX7</accession>
<evidence type="ECO:0000313" key="9">
    <source>
        <dbReference type="Proteomes" id="UP000309133"/>
    </source>
</evidence>
<comment type="caution">
    <text evidence="7">The sequence shown here is derived from an EMBL/GenBank/DDBJ whole genome shotgun (WGS) entry which is preliminary data.</text>
</comment>
<dbReference type="PROSITE" id="PS00211">
    <property type="entry name" value="ABC_TRANSPORTER_1"/>
    <property type="match status" value="1"/>
</dbReference>